<dbReference type="InterPro" id="IPR006225">
    <property type="entry name" value="PsdUridine_synth_RluC/D"/>
</dbReference>
<name>A0ABR9QWH4_9FIRM</name>
<dbReference type="Pfam" id="PF00849">
    <property type="entry name" value="PseudoU_synth_2"/>
    <property type="match status" value="1"/>
</dbReference>
<dbReference type="CDD" id="cd02869">
    <property type="entry name" value="PseudoU_synth_RluA_like"/>
    <property type="match status" value="1"/>
</dbReference>
<keyword evidence="8" id="KW-1185">Reference proteome</keyword>
<proteinExistence type="inferred from homology"/>
<comment type="caution">
    <text evidence="7">The sequence shown here is derived from an EMBL/GenBank/DDBJ whole genome shotgun (WGS) entry which is preliminary data.</text>
</comment>
<dbReference type="NCBIfam" id="TIGR00005">
    <property type="entry name" value="rluA_subfam"/>
    <property type="match status" value="1"/>
</dbReference>
<accession>A0ABR9QWH4</accession>
<evidence type="ECO:0000256" key="3">
    <source>
        <dbReference type="ARBA" id="ARBA00023235"/>
    </source>
</evidence>
<dbReference type="SUPFAM" id="SSF55120">
    <property type="entry name" value="Pseudouridine synthase"/>
    <property type="match status" value="1"/>
</dbReference>
<sequence length="310" mass="35105">MIEFRIEKNDAGQRLDRFLRKYLVNASLGQIYKMIRKDVKVDGKRAKEKDILQEGAILKLYISDDELEALKGKKKRVAAKKQFKIVYEDDNMLIVSKPFGLLTHGDGREKKNHLANQVVDYLISTGKFDPSASSTFTPSPVNRLDRNTTGLVIFGKNAESLKELNKMVKDRERIEKYYLTVVSGEMKKPMELTGAITKDEKNNTVTVGDEGKNIVTIAKPLKTAKGYTLIEVELVTGRTHQIRAHLAHSGYPVIGDAKYGDSKVNDVIKKKYGLSTQFLHAYRLIIDGKIITDRLPARLDKIVRDIFGEY</sequence>
<feature type="domain" description="RNA-binding S4" evidence="6">
    <location>
        <begin position="13"/>
        <end position="83"/>
    </location>
</feature>
<organism evidence="7 8">
    <name type="scientific">Gallibacter intestinalis</name>
    <dbReference type="NCBI Taxonomy" id="2779356"/>
    <lineage>
        <taxon>Bacteria</taxon>
        <taxon>Bacillati</taxon>
        <taxon>Bacillota</taxon>
        <taxon>Clostridia</taxon>
        <taxon>Eubacteriales</taxon>
        <taxon>Eubacteriaceae</taxon>
        <taxon>Gallibacter</taxon>
    </lineage>
</organism>
<reference evidence="7 8" key="1">
    <citation type="submission" date="2020-10" db="EMBL/GenBank/DDBJ databases">
        <title>ChiBAC.</title>
        <authorList>
            <person name="Zenner C."/>
            <person name="Hitch T.C.A."/>
            <person name="Clavel T."/>
        </authorList>
    </citation>
    <scope>NUCLEOTIDE SEQUENCE [LARGE SCALE GENOMIC DNA]</scope>
    <source>
        <strain evidence="7 8">DSM 108706</strain>
    </source>
</reference>
<dbReference type="PROSITE" id="PS01129">
    <property type="entry name" value="PSI_RLU"/>
    <property type="match status" value="1"/>
</dbReference>
<dbReference type="EMBL" id="JADCKA010000003">
    <property type="protein sequence ID" value="MBE5035238.1"/>
    <property type="molecule type" value="Genomic_DNA"/>
</dbReference>
<dbReference type="Proteomes" id="UP001516588">
    <property type="component" value="Unassembled WGS sequence"/>
</dbReference>
<dbReference type="PANTHER" id="PTHR21600">
    <property type="entry name" value="MITOCHONDRIAL RNA PSEUDOURIDINE SYNTHASE"/>
    <property type="match status" value="1"/>
</dbReference>
<dbReference type="EC" id="5.4.99.-" evidence="5"/>
<dbReference type="PROSITE" id="PS50889">
    <property type="entry name" value="S4"/>
    <property type="match status" value="1"/>
</dbReference>
<protein>
    <recommendedName>
        <fullName evidence="5">Pseudouridine synthase</fullName>
        <ecNumber evidence="5">5.4.99.-</ecNumber>
    </recommendedName>
</protein>
<comment type="catalytic activity">
    <reaction evidence="1 5">
        <text>a uridine in RNA = a pseudouridine in RNA</text>
        <dbReference type="Rhea" id="RHEA:48348"/>
        <dbReference type="Rhea" id="RHEA-COMP:12068"/>
        <dbReference type="Rhea" id="RHEA-COMP:12069"/>
        <dbReference type="ChEBI" id="CHEBI:65314"/>
        <dbReference type="ChEBI" id="CHEBI:65315"/>
    </reaction>
</comment>
<dbReference type="InterPro" id="IPR002942">
    <property type="entry name" value="S4_RNA-bd"/>
</dbReference>
<comment type="similarity">
    <text evidence="2 5">Belongs to the pseudouridine synthase RluA family.</text>
</comment>
<dbReference type="InterPro" id="IPR006224">
    <property type="entry name" value="PsdUridine_synth_RluA-like_CS"/>
</dbReference>
<dbReference type="InterPro" id="IPR050188">
    <property type="entry name" value="RluA_PseudoU_synthase"/>
</dbReference>
<keyword evidence="4" id="KW-0694">RNA-binding</keyword>
<dbReference type="Gene3D" id="3.30.2350.10">
    <property type="entry name" value="Pseudouridine synthase"/>
    <property type="match status" value="1"/>
</dbReference>
<dbReference type="PANTHER" id="PTHR21600:SF83">
    <property type="entry name" value="PSEUDOURIDYLATE SYNTHASE RPUSD4, MITOCHONDRIAL"/>
    <property type="match status" value="1"/>
</dbReference>
<evidence type="ECO:0000313" key="8">
    <source>
        <dbReference type="Proteomes" id="UP001516588"/>
    </source>
</evidence>
<comment type="function">
    <text evidence="5">Responsible for synthesis of pseudouridine from uracil.</text>
</comment>
<evidence type="ECO:0000256" key="5">
    <source>
        <dbReference type="RuleBase" id="RU362028"/>
    </source>
</evidence>
<dbReference type="SMART" id="SM00363">
    <property type="entry name" value="S4"/>
    <property type="match status" value="1"/>
</dbReference>
<evidence type="ECO:0000313" key="7">
    <source>
        <dbReference type="EMBL" id="MBE5035238.1"/>
    </source>
</evidence>
<dbReference type="CDD" id="cd00165">
    <property type="entry name" value="S4"/>
    <property type="match status" value="1"/>
</dbReference>
<evidence type="ECO:0000259" key="6">
    <source>
        <dbReference type="SMART" id="SM00363"/>
    </source>
</evidence>
<dbReference type="RefSeq" id="WP_226384906.1">
    <property type="nucleotide sequence ID" value="NZ_JADCKA010000003.1"/>
</dbReference>
<dbReference type="InterPro" id="IPR006145">
    <property type="entry name" value="PsdUridine_synth_RsuA/RluA"/>
</dbReference>
<dbReference type="InterPro" id="IPR020103">
    <property type="entry name" value="PsdUridine_synth_cat_dom_sf"/>
</dbReference>
<dbReference type="InterPro" id="IPR036986">
    <property type="entry name" value="S4_RNA-bd_sf"/>
</dbReference>
<keyword evidence="3 5" id="KW-0413">Isomerase</keyword>
<evidence type="ECO:0000256" key="2">
    <source>
        <dbReference type="ARBA" id="ARBA00010876"/>
    </source>
</evidence>
<dbReference type="Gene3D" id="3.10.290.10">
    <property type="entry name" value="RNA-binding S4 domain"/>
    <property type="match status" value="1"/>
</dbReference>
<evidence type="ECO:0000256" key="1">
    <source>
        <dbReference type="ARBA" id="ARBA00000073"/>
    </source>
</evidence>
<evidence type="ECO:0000256" key="4">
    <source>
        <dbReference type="PROSITE-ProRule" id="PRU00182"/>
    </source>
</evidence>
<gene>
    <name evidence="7" type="ORF">INF20_02960</name>
</gene>